<feature type="region of interest" description="Disordered" evidence="1">
    <location>
        <begin position="139"/>
        <end position="177"/>
    </location>
</feature>
<feature type="transmembrane region" description="Helical" evidence="2">
    <location>
        <begin position="87"/>
        <end position="112"/>
    </location>
</feature>
<feature type="transmembrane region" description="Helical" evidence="2">
    <location>
        <begin position="38"/>
        <end position="58"/>
    </location>
</feature>
<feature type="transmembrane region" description="Helical" evidence="2">
    <location>
        <begin position="12"/>
        <end position="32"/>
    </location>
</feature>
<comment type="caution">
    <text evidence="3">The sequence shown here is derived from an EMBL/GenBank/DDBJ whole genome shotgun (WGS) entry which is preliminary data.</text>
</comment>
<proteinExistence type="predicted"/>
<sequence>MSPARSRGLRWAQAVLFIVFILMPMIEIYVIVQVGQQIGVLWTVGLLVLSGVVGTWLIRHEGARTWRALREALDSGRMPATEIADGALILVGGTLMVAPGFITDILGILLIFPLTRPIFRGLLAAAVSRRMLAGVIDVRGPGRPGADRPGQERRGPGPGPAEGPVVRGEVVHDDDDQ</sequence>
<protein>
    <submittedName>
        <fullName evidence="3">FxsA family protein</fullName>
    </submittedName>
</protein>
<feature type="compositionally biased region" description="Basic and acidic residues" evidence="1">
    <location>
        <begin position="145"/>
        <end position="155"/>
    </location>
</feature>
<dbReference type="PANTHER" id="PTHR35335">
    <property type="entry name" value="UPF0716 PROTEIN FXSA"/>
    <property type="match status" value="1"/>
</dbReference>
<dbReference type="NCBIfam" id="NF008528">
    <property type="entry name" value="PRK11463.1-2"/>
    <property type="match status" value="1"/>
</dbReference>
<reference evidence="3 4" key="1">
    <citation type="submission" date="2019-12" db="EMBL/GenBank/DDBJ databases">
        <authorList>
            <person name="Huq M.A."/>
        </authorList>
    </citation>
    <scope>NUCLEOTIDE SEQUENCE [LARGE SCALE GENOMIC DNA]</scope>
    <source>
        <strain evidence="3 4">MAH-18</strain>
    </source>
</reference>
<evidence type="ECO:0000256" key="1">
    <source>
        <dbReference type="SAM" id="MobiDB-lite"/>
    </source>
</evidence>
<dbReference type="AlphaFoldDB" id="A0A6L6XWU8"/>
<evidence type="ECO:0000313" key="3">
    <source>
        <dbReference type="EMBL" id="MVQ51881.1"/>
    </source>
</evidence>
<keyword evidence="2" id="KW-1133">Transmembrane helix</keyword>
<evidence type="ECO:0000313" key="4">
    <source>
        <dbReference type="Proteomes" id="UP000473525"/>
    </source>
</evidence>
<dbReference type="Pfam" id="PF04186">
    <property type="entry name" value="FxsA"/>
    <property type="match status" value="1"/>
</dbReference>
<evidence type="ECO:0000256" key="2">
    <source>
        <dbReference type="SAM" id="Phobius"/>
    </source>
</evidence>
<keyword evidence="2" id="KW-0812">Transmembrane</keyword>
<dbReference type="RefSeq" id="WP_157346920.1">
    <property type="nucleotide sequence ID" value="NZ_WSEK01000005.1"/>
</dbReference>
<dbReference type="InterPro" id="IPR007313">
    <property type="entry name" value="FxsA"/>
</dbReference>
<dbReference type="PANTHER" id="PTHR35335:SF1">
    <property type="entry name" value="UPF0716 PROTEIN FXSA"/>
    <property type="match status" value="1"/>
</dbReference>
<dbReference type="GO" id="GO:0016020">
    <property type="term" value="C:membrane"/>
    <property type="evidence" value="ECO:0007669"/>
    <property type="project" value="InterPro"/>
</dbReference>
<dbReference type="EMBL" id="WSEK01000005">
    <property type="protein sequence ID" value="MVQ51881.1"/>
    <property type="molecule type" value="Genomic_DNA"/>
</dbReference>
<name>A0A6L6XWU8_9ACTN</name>
<gene>
    <name evidence="3" type="ORF">GON03_22095</name>
</gene>
<accession>A0A6L6XWU8</accession>
<keyword evidence="4" id="KW-1185">Reference proteome</keyword>
<keyword evidence="2" id="KW-0472">Membrane</keyword>
<dbReference type="Proteomes" id="UP000473525">
    <property type="component" value="Unassembled WGS sequence"/>
</dbReference>
<organism evidence="3 4">
    <name type="scientific">Nocardioides agri</name>
    <dbReference type="NCBI Taxonomy" id="2682843"/>
    <lineage>
        <taxon>Bacteria</taxon>
        <taxon>Bacillati</taxon>
        <taxon>Actinomycetota</taxon>
        <taxon>Actinomycetes</taxon>
        <taxon>Propionibacteriales</taxon>
        <taxon>Nocardioidaceae</taxon>
        <taxon>Nocardioides</taxon>
    </lineage>
</organism>